<feature type="region of interest" description="Disordered" evidence="1">
    <location>
        <begin position="205"/>
        <end position="233"/>
    </location>
</feature>
<protein>
    <submittedName>
        <fullName evidence="2">Uncharacterized protein</fullName>
    </submittedName>
</protein>
<evidence type="ECO:0000256" key="1">
    <source>
        <dbReference type="SAM" id="MobiDB-lite"/>
    </source>
</evidence>
<keyword evidence="3" id="KW-1185">Reference proteome</keyword>
<gene>
    <name evidence="2" type="ORF">E2562_003519</name>
</gene>
<reference evidence="2 3" key="1">
    <citation type="submission" date="2019-11" db="EMBL/GenBank/DDBJ databases">
        <title>Whole genome sequence of Oryza granulata.</title>
        <authorList>
            <person name="Li W."/>
        </authorList>
    </citation>
    <scope>NUCLEOTIDE SEQUENCE [LARGE SCALE GENOMIC DNA]</scope>
    <source>
        <strain evidence="3">cv. Menghai</strain>
        <tissue evidence="2">Leaf</tissue>
    </source>
</reference>
<sequence>MEHVHRPHRAHRRAERVQVDPAPVVGVGVEAQAVGHTWCLSWNCSIASGLRRETEVARPRGALGFLALRRGEGGGGEFVETSDNLLHPREKENLGSKIAAIQNASKMLGTFCTGFSHSPRGSFQARWILYHVARTNRLIATTETIYEKLLTIVDSGYPPFTVYELNKIMREVWFVTDTVIRPSIEQMDTDLVVLLALAAVDDHASTPKDDDNGGSDSCNGTANEEGINGADGT</sequence>
<evidence type="ECO:0000313" key="2">
    <source>
        <dbReference type="EMBL" id="KAF0901541.1"/>
    </source>
</evidence>
<dbReference type="AlphaFoldDB" id="A0A6G1CN85"/>
<evidence type="ECO:0000313" key="3">
    <source>
        <dbReference type="Proteomes" id="UP000479710"/>
    </source>
</evidence>
<organism evidence="2 3">
    <name type="scientific">Oryza meyeriana var. granulata</name>
    <dbReference type="NCBI Taxonomy" id="110450"/>
    <lineage>
        <taxon>Eukaryota</taxon>
        <taxon>Viridiplantae</taxon>
        <taxon>Streptophyta</taxon>
        <taxon>Embryophyta</taxon>
        <taxon>Tracheophyta</taxon>
        <taxon>Spermatophyta</taxon>
        <taxon>Magnoliopsida</taxon>
        <taxon>Liliopsida</taxon>
        <taxon>Poales</taxon>
        <taxon>Poaceae</taxon>
        <taxon>BOP clade</taxon>
        <taxon>Oryzoideae</taxon>
        <taxon>Oryzeae</taxon>
        <taxon>Oryzinae</taxon>
        <taxon>Oryza</taxon>
        <taxon>Oryza meyeriana</taxon>
    </lineage>
</organism>
<proteinExistence type="predicted"/>
<name>A0A6G1CN85_9ORYZ</name>
<dbReference type="Proteomes" id="UP000479710">
    <property type="component" value="Unassembled WGS sequence"/>
</dbReference>
<dbReference type="EMBL" id="SPHZ02000008">
    <property type="protein sequence ID" value="KAF0901541.1"/>
    <property type="molecule type" value="Genomic_DNA"/>
</dbReference>
<accession>A0A6G1CN85</accession>
<comment type="caution">
    <text evidence="2">The sequence shown here is derived from an EMBL/GenBank/DDBJ whole genome shotgun (WGS) entry which is preliminary data.</text>
</comment>